<reference evidence="4 5" key="1">
    <citation type="journal article" date="2016" name="Proc. Natl. Acad. Sci. U.S.A.">
        <title>Comparative genomics of biotechnologically important yeasts.</title>
        <authorList>
            <person name="Riley R."/>
            <person name="Haridas S."/>
            <person name="Wolfe K.H."/>
            <person name="Lopes M.R."/>
            <person name="Hittinger C.T."/>
            <person name="Goeker M."/>
            <person name="Salamov A.A."/>
            <person name="Wisecaver J.H."/>
            <person name="Long T.M."/>
            <person name="Calvey C.H."/>
            <person name="Aerts A.L."/>
            <person name="Barry K.W."/>
            <person name="Choi C."/>
            <person name="Clum A."/>
            <person name="Coughlan A.Y."/>
            <person name="Deshpande S."/>
            <person name="Douglass A.P."/>
            <person name="Hanson S.J."/>
            <person name="Klenk H.-P."/>
            <person name="LaButti K.M."/>
            <person name="Lapidus A."/>
            <person name="Lindquist E.A."/>
            <person name="Lipzen A.M."/>
            <person name="Meier-Kolthoff J.P."/>
            <person name="Ohm R.A."/>
            <person name="Otillar R.P."/>
            <person name="Pangilinan J.L."/>
            <person name="Peng Y."/>
            <person name="Rokas A."/>
            <person name="Rosa C.A."/>
            <person name="Scheuner C."/>
            <person name="Sibirny A.A."/>
            <person name="Slot J.C."/>
            <person name="Stielow J.B."/>
            <person name="Sun H."/>
            <person name="Kurtzman C.P."/>
            <person name="Blackwell M."/>
            <person name="Grigoriev I.V."/>
            <person name="Jeffries T.W."/>
        </authorList>
    </citation>
    <scope>NUCLEOTIDE SEQUENCE [LARGE SCALE GENOMIC DNA]</scope>
    <source>
        <strain evidence="4 5">NRRL Y-11557</strain>
    </source>
</reference>
<evidence type="ECO:0000256" key="1">
    <source>
        <dbReference type="SAM" id="MobiDB-lite"/>
    </source>
</evidence>
<dbReference type="PROSITE" id="PS51061">
    <property type="entry name" value="R3H"/>
    <property type="match status" value="1"/>
</dbReference>
<dbReference type="SUPFAM" id="SSF82708">
    <property type="entry name" value="R3H domain"/>
    <property type="match status" value="1"/>
</dbReference>
<dbReference type="Pfam" id="PF01585">
    <property type="entry name" value="G-patch"/>
    <property type="match status" value="1"/>
</dbReference>
<dbReference type="PROSITE" id="PS50174">
    <property type="entry name" value="G_PATCH"/>
    <property type="match status" value="1"/>
</dbReference>
<dbReference type="SMART" id="SM00393">
    <property type="entry name" value="R3H"/>
    <property type="match status" value="1"/>
</dbReference>
<sequence length="650" mass="72289">MPKKRSSSNTKGDHQRRNVYSKSNGTGNGNQKGGPGRFRGSDAAYEERGERRAFSMRDEALFTMRHHSVIGGDANYSPSTRSAVTFVKSAGLPGNNNDAKNGQNLGQWEYPQSEESAEELYNELLDEEDELVENTRHLSIVPLDRAGDNAEIDPESASLDHQAEGVSEVDDMTNVPDDMLFMSDEVKQDVDVPFNDEIVFAPRHIRLSASGVRLPPRSLDLTTAASFVPIIVDETVYAEVAETTAIAGRTSATLTTSKMKKNKKKKSKKAKAPNAAFPYNALVDDDDEDPLNDYIQNLYDDGILDGKDNSADDSDEDEEKINSAGEDSKGIVQKAYRLKVNDNINLSEENEYKGIEVETVDNDQDAERDDDEGDDEDDVEEEEDVDMDQDDYDYGDDDDILEAERQFAEAAVMDFLPRKKKKQMPEFDISDEDLERELESQWLKDKAAKKEKKKERERLRREGLLGKKAKKGKLDLNAKYSRGMQISDIKREIEIFLSNEGQTTLSLPPMAKNSRRAVHVLATAYNLSSKSIGGGTQRFTILFKNSRSHLEADFGTLSIMEDRFYLPRLDKKATKGLVTKDFSKRGTGSFRHRDGDVVGSNAPEIDIENKGRQLLEKMGWISGSGLGVAGNVGMASPIMAKVKTSKAGLG</sequence>
<feature type="domain" description="G-patch" evidence="2">
    <location>
        <begin position="607"/>
        <end position="650"/>
    </location>
</feature>
<dbReference type="Proteomes" id="UP000094385">
    <property type="component" value="Unassembled WGS sequence"/>
</dbReference>
<dbReference type="PANTHER" id="PTHR14195">
    <property type="entry name" value="G PATCH DOMAIN CONTAINING PROTEIN 2"/>
    <property type="match status" value="1"/>
</dbReference>
<feature type="region of interest" description="Disordered" evidence="1">
    <location>
        <begin position="1"/>
        <end position="51"/>
    </location>
</feature>
<dbReference type="InterPro" id="IPR036867">
    <property type="entry name" value="R3H_dom_sf"/>
</dbReference>
<dbReference type="SMART" id="SM00443">
    <property type="entry name" value="G_patch"/>
    <property type="match status" value="1"/>
</dbReference>
<gene>
    <name evidence="4" type="ORF">LIPSTDRAFT_108547</name>
</gene>
<feature type="region of interest" description="Disordered" evidence="1">
    <location>
        <begin position="351"/>
        <end position="394"/>
    </location>
</feature>
<dbReference type="EMBL" id="KV454289">
    <property type="protein sequence ID" value="ODQ76263.1"/>
    <property type="molecule type" value="Genomic_DNA"/>
</dbReference>
<proteinExistence type="predicted"/>
<evidence type="ECO:0000313" key="5">
    <source>
        <dbReference type="Proteomes" id="UP000094385"/>
    </source>
</evidence>
<feature type="region of interest" description="Disordered" evidence="1">
    <location>
        <begin position="300"/>
        <end position="327"/>
    </location>
</feature>
<accession>A0A1E3QEY7</accession>
<dbReference type="InterPro" id="IPR000467">
    <property type="entry name" value="G_patch_dom"/>
</dbReference>
<feature type="compositionally biased region" description="Gly residues" evidence="1">
    <location>
        <begin position="26"/>
        <end position="37"/>
    </location>
</feature>
<protein>
    <recommendedName>
        <fullName evidence="6">Protein SQS1</fullName>
    </recommendedName>
</protein>
<evidence type="ECO:0000313" key="4">
    <source>
        <dbReference type="EMBL" id="ODQ76263.1"/>
    </source>
</evidence>
<keyword evidence="5" id="KW-1185">Reference proteome</keyword>
<name>A0A1E3QEY7_LIPST</name>
<dbReference type="OrthoDB" id="21470at2759"/>
<evidence type="ECO:0000259" key="2">
    <source>
        <dbReference type="PROSITE" id="PS50174"/>
    </source>
</evidence>
<dbReference type="InterPro" id="IPR001374">
    <property type="entry name" value="R3H_dom"/>
</dbReference>
<dbReference type="GO" id="GO:0003676">
    <property type="term" value="F:nucleic acid binding"/>
    <property type="evidence" value="ECO:0007669"/>
    <property type="project" value="UniProtKB-UniRule"/>
</dbReference>
<feature type="compositionally biased region" description="Acidic residues" evidence="1">
    <location>
        <begin position="358"/>
        <end position="394"/>
    </location>
</feature>
<dbReference type="Pfam" id="PF01424">
    <property type="entry name" value="R3H"/>
    <property type="match status" value="1"/>
</dbReference>
<organism evidence="4 5">
    <name type="scientific">Lipomyces starkeyi NRRL Y-11557</name>
    <dbReference type="NCBI Taxonomy" id="675824"/>
    <lineage>
        <taxon>Eukaryota</taxon>
        <taxon>Fungi</taxon>
        <taxon>Dikarya</taxon>
        <taxon>Ascomycota</taxon>
        <taxon>Saccharomycotina</taxon>
        <taxon>Lipomycetes</taxon>
        <taxon>Lipomycetales</taxon>
        <taxon>Lipomycetaceae</taxon>
        <taxon>Lipomyces</taxon>
    </lineage>
</organism>
<evidence type="ECO:0000259" key="3">
    <source>
        <dbReference type="PROSITE" id="PS51061"/>
    </source>
</evidence>
<dbReference type="AlphaFoldDB" id="A0A1E3QEY7"/>
<feature type="domain" description="R3H" evidence="3">
    <location>
        <begin position="483"/>
        <end position="546"/>
    </location>
</feature>
<dbReference type="STRING" id="675824.A0A1E3QEY7"/>
<dbReference type="InterPro" id="IPR051189">
    <property type="entry name" value="Splicing_assoc_domain"/>
</dbReference>
<dbReference type="Gene3D" id="3.30.1370.50">
    <property type="entry name" value="R3H-like domain"/>
    <property type="match status" value="1"/>
</dbReference>
<evidence type="ECO:0008006" key="6">
    <source>
        <dbReference type="Google" id="ProtNLM"/>
    </source>
</evidence>